<keyword evidence="3" id="KW-1185">Reference proteome</keyword>
<evidence type="ECO:0000313" key="2">
    <source>
        <dbReference type="EMBL" id="KIZ18459.1"/>
    </source>
</evidence>
<reference evidence="2 3" key="1">
    <citation type="submission" date="2014-09" db="EMBL/GenBank/DDBJ databases">
        <title>Draft genome sequence of Streptomyces natalensis ATCC 27448, producer of the antifungal pimaricin.</title>
        <authorList>
            <person name="Mendes M.V."/>
            <person name="Beites T."/>
            <person name="Pires S."/>
            <person name="Santos C.L."/>
            <person name="Moradas-Ferreira P."/>
        </authorList>
    </citation>
    <scope>NUCLEOTIDE SEQUENCE [LARGE SCALE GENOMIC DNA]</scope>
    <source>
        <strain evidence="2 3">ATCC 27448</strain>
    </source>
</reference>
<keyword evidence="1" id="KW-0175">Coiled coil</keyword>
<evidence type="ECO:0000313" key="3">
    <source>
        <dbReference type="Proteomes" id="UP000032458"/>
    </source>
</evidence>
<dbReference type="Proteomes" id="UP000032458">
    <property type="component" value="Unassembled WGS sequence"/>
</dbReference>
<gene>
    <name evidence="2" type="ORF">SNA_07550</name>
</gene>
<dbReference type="AlphaFoldDB" id="A0A0D7CQE6"/>
<dbReference type="EMBL" id="JRKI01000009">
    <property type="protein sequence ID" value="KIZ18459.1"/>
    <property type="molecule type" value="Genomic_DNA"/>
</dbReference>
<comment type="caution">
    <text evidence="2">The sequence shown here is derived from an EMBL/GenBank/DDBJ whole genome shotgun (WGS) entry which is preliminary data.</text>
</comment>
<feature type="coiled-coil region" evidence="1">
    <location>
        <begin position="5"/>
        <end position="46"/>
    </location>
</feature>
<dbReference type="RefSeq" id="WP_030068828.1">
    <property type="nucleotide sequence ID" value="NZ_JRKI01000009.1"/>
</dbReference>
<accession>A0A0D7CQE6</accession>
<sequence length="158" mass="16991">MPSVLGLLEAREKKVREEVAQLREEAERVQAALDAAECALQRLTDARATVAEVLAEPLAEEVGQARAVVAGRVVPERAEGVGIEVLAPEYQQIMQVLAARDAAGGLRIKPIALALGWEMTPARIEGVRSRVRRLAARGWATELRPNVFTAPPPVSAAD</sequence>
<protein>
    <submittedName>
        <fullName evidence="2">Uncharacterized protein</fullName>
    </submittedName>
</protein>
<evidence type="ECO:0000256" key="1">
    <source>
        <dbReference type="SAM" id="Coils"/>
    </source>
</evidence>
<organism evidence="2 3">
    <name type="scientific">Streptomyces natalensis ATCC 27448</name>
    <dbReference type="NCBI Taxonomy" id="1240678"/>
    <lineage>
        <taxon>Bacteria</taxon>
        <taxon>Bacillati</taxon>
        <taxon>Actinomycetota</taxon>
        <taxon>Actinomycetes</taxon>
        <taxon>Kitasatosporales</taxon>
        <taxon>Streptomycetaceae</taxon>
        <taxon>Streptomyces</taxon>
    </lineage>
</organism>
<name>A0A0D7CQE6_9ACTN</name>
<proteinExistence type="predicted"/>